<evidence type="ECO:0000313" key="3">
    <source>
        <dbReference type="Proteomes" id="UP001207228"/>
    </source>
</evidence>
<feature type="transmembrane region" description="Helical" evidence="1">
    <location>
        <begin position="96"/>
        <end position="115"/>
    </location>
</feature>
<organism evidence="2 3">
    <name type="scientific">Pontibacter anaerobius</name>
    <dbReference type="NCBI Taxonomy" id="2993940"/>
    <lineage>
        <taxon>Bacteria</taxon>
        <taxon>Pseudomonadati</taxon>
        <taxon>Bacteroidota</taxon>
        <taxon>Cytophagia</taxon>
        <taxon>Cytophagales</taxon>
        <taxon>Hymenobacteraceae</taxon>
        <taxon>Pontibacter</taxon>
    </lineage>
</organism>
<reference evidence="2 3" key="1">
    <citation type="submission" date="2022-11" db="EMBL/GenBank/DDBJ databases">
        <title>The characterization of three novel Bacteroidetes species and genomic analysis of their roles in tidal elemental geochemical cycles.</title>
        <authorList>
            <person name="Ma K.-J."/>
        </authorList>
    </citation>
    <scope>NUCLEOTIDE SEQUENCE [LARGE SCALE GENOMIC DNA]</scope>
    <source>
        <strain evidence="2 3">M82</strain>
    </source>
</reference>
<evidence type="ECO:0000313" key="2">
    <source>
        <dbReference type="EMBL" id="MCX2739008.1"/>
    </source>
</evidence>
<name>A0ABT3RC65_9BACT</name>
<feature type="transmembrane region" description="Helical" evidence="1">
    <location>
        <begin position="20"/>
        <end position="37"/>
    </location>
</feature>
<protein>
    <recommendedName>
        <fullName evidence="4">Metal resistance protein</fullName>
    </recommendedName>
</protein>
<sequence>MAAIKRYRFYQNSDRSGLSWALLFLITCLLLTCPIKLELRAALNIARAVNPLPAQAAVAQEVPSLQQLQESCKATELTLLDKIDLESAQAPVLLKAPLVMALLVLPMLFLLMYYGRGAPSGQAHKNLSPLPIPLFLLHRSILL</sequence>
<dbReference type="Proteomes" id="UP001207228">
    <property type="component" value="Unassembled WGS sequence"/>
</dbReference>
<dbReference type="EMBL" id="JAPFQO010000002">
    <property type="protein sequence ID" value="MCX2739008.1"/>
    <property type="molecule type" value="Genomic_DNA"/>
</dbReference>
<keyword evidence="1" id="KW-1133">Transmembrane helix</keyword>
<evidence type="ECO:0008006" key="4">
    <source>
        <dbReference type="Google" id="ProtNLM"/>
    </source>
</evidence>
<proteinExistence type="predicted"/>
<comment type="caution">
    <text evidence="2">The sequence shown here is derived from an EMBL/GenBank/DDBJ whole genome shotgun (WGS) entry which is preliminary data.</text>
</comment>
<keyword evidence="3" id="KW-1185">Reference proteome</keyword>
<keyword evidence="1" id="KW-0812">Transmembrane</keyword>
<gene>
    <name evidence="2" type="ORF">OO017_03540</name>
</gene>
<dbReference type="RefSeq" id="WP_266051066.1">
    <property type="nucleotide sequence ID" value="NZ_JAPFQO010000002.1"/>
</dbReference>
<accession>A0ABT3RC65</accession>
<keyword evidence="1" id="KW-0472">Membrane</keyword>
<evidence type="ECO:0000256" key="1">
    <source>
        <dbReference type="SAM" id="Phobius"/>
    </source>
</evidence>